<dbReference type="OrthoDB" id="1677943at2"/>
<evidence type="ECO:0000313" key="3">
    <source>
        <dbReference type="Proteomes" id="UP000295188"/>
    </source>
</evidence>
<accession>A0A4V2US79</accession>
<evidence type="ECO:0000256" key="1">
    <source>
        <dbReference type="SAM" id="SignalP"/>
    </source>
</evidence>
<dbReference type="RefSeq" id="WP_132547899.1">
    <property type="nucleotide sequence ID" value="NZ_SMAA01000004.1"/>
</dbReference>
<feature type="signal peptide" evidence="1">
    <location>
        <begin position="1"/>
        <end position="25"/>
    </location>
</feature>
<dbReference type="Proteomes" id="UP000295188">
    <property type="component" value="Unassembled WGS sequence"/>
</dbReference>
<organism evidence="2 3">
    <name type="scientific">Pectinatus cerevisiiphilus</name>
    <dbReference type="NCBI Taxonomy" id="86956"/>
    <lineage>
        <taxon>Bacteria</taxon>
        <taxon>Bacillati</taxon>
        <taxon>Bacillota</taxon>
        <taxon>Negativicutes</taxon>
        <taxon>Selenomonadales</taxon>
        <taxon>Selenomonadaceae</taxon>
        <taxon>Pectinatus</taxon>
    </lineage>
</organism>
<gene>
    <name evidence="2" type="ORF">EDC37_10434</name>
</gene>
<evidence type="ECO:0008006" key="4">
    <source>
        <dbReference type="Google" id="ProtNLM"/>
    </source>
</evidence>
<dbReference type="EMBL" id="SMAA01000004">
    <property type="protein sequence ID" value="TCS80432.1"/>
    <property type="molecule type" value="Genomic_DNA"/>
</dbReference>
<name>A0A4V2US79_9FIRM</name>
<keyword evidence="1" id="KW-0732">Signal</keyword>
<dbReference type="AlphaFoldDB" id="A0A4V2US79"/>
<proteinExistence type="predicted"/>
<feature type="chain" id="PRO_5020515344" description="DUF2993 family protein" evidence="1">
    <location>
        <begin position="26"/>
        <end position="228"/>
    </location>
</feature>
<keyword evidence="3" id="KW-1185">Reference proteome</keyword>
<reference evidence="2 3" key="1">
    <citation type="submission" date="2019-03" db="EMBL/GenBank/DDBJ databases">
        <title>Genomic Encyclopedia of Type Strains, Phase IV (KMG-IV): sequencing the most valuable type-strain genomes for metagenomic binning, comparative biology and taxonomic classification.</title>
        <authorList>
            <person name="Goeker M."/>
        </authorList>
    </citation>
    <scope>NUCLEOTIDE SEQUENCE [LARGE SCALE GENOMIC DNA]</scope>
    <source>
        <strain evidence="2 3">DSM 20467</strain>
    </source>
</reference>
<protein>
    <recommendedName>
        <fullName evidence="4">DUF2993 family protein</fullName>
    </recommendedName>
</protein>
<evidence type="ECO:0000313" key="2">
    <source>
        <dbReference type="EMBL" id="TCS80432.1"/>
    </source>
</evidence>
<sequence length="228" mass="25377">MHFRVRRIFLILTALFIFTTQSVWAFSLISDDSEQIIKDTWDAQTLEQIQDGVVAVPQSVVNNYLQSVLSDYPAIKSAEVSIHPDNRIEANIDTAKSGKVVLEGTITKFVQNKDTSSMTVHIDKKEMVDQPVTSWFFSNMSVGLLTKMFGNPLNDNKYGIKTDIDGNNITIDFKPFIEQSPLESVQVMGNSLVDAVNVDSVSTDEGILYLHTSFDAGNVAFNAIKSFL</sequence>
<comment type="caution">
    <text evidence="2">The sequence shown here is derived from an EMBL/GenBank/DDBJ whole genome shotgun (WGS) entry which is preliminary data.</text>
</comment>